<proteinExistence type="inferred from homology"/>
<sequence length="223" mass="22811">MTTGELAAPTPRYDYVRDGAAIYAESFATIRAETDLSHLPADAEKVAVRMVHATGQTDLAAALVVHPALVKSARAALRAGAPVLTDATMVASGVTRARLPRANDVRCLLGDPRVPDLARAWGTTRSAAAVSLWADSLAGSVVAIGNAPTALFHLLELLADGAPPPAAIIGVPVGFIGAAESKEALASFSAEHGIDVPFLTVHGRRGGSALAAAAVNALAREQE</sequence>
<comment type="pathway">
    <text evidence="1">Cofactor biosynthesis; adenosylcobalamin biosynthesis.</text>
</comment>
<comment type="similarity">
    <text evidence="2">Belongs to the CobH/CbiC family.</text>
</comment>
<dbReference type="RefSeq" id="WP_075123912.1">
    <property type="nucleotide sequence ID" value="NZ_MSIE01000002.1"/>
</dbReference>
<dbReference type="InterPro" id="IPR003722">
    <property type="entry name" value="Cbl_synth_CobH/CbiC"/>
</dbReference>
<dbReference type="EMBL" id="MSIE01000002">
    <property type="protein sequence ID" value="OLF19308.1"/>
    <property type="molecule type" value="Genomic_DNA"/>
</dbReference>
<organism evidence="6 7">
    <name type="scientific">Actinophytocola xanthii</name>
    <dbReference type="NCBI Taxonomy" id="1912961"/>
    <lineage>
        <taxon>Bacteria</taxon>
        <taxon>Bacillati</taxon>
        <taxon>Actinomycetota</taxon>
        <taxon>Actinomycetes</taxon>
        <taxon>Pseudonocardiales</taxon>
        <taxon>Pseudonocardiaceae</taxon>
    </lineage>
</organism>
<dbReference type="AlphaFoldDB" id="A0A1Q8CY75"/>
<accession>A0A1Q8CY75</accession>
<evidence type="ECO:0000256" key="2">
    <source>
        <dbReference type="ARBA" id="ARBA00009774"/>
    </source>
</evidence>
<protein>
    <submittedName>
        <fullName evidence="6">Precorrin-8X methylmutase</fullName>
    </submittedName>
</protein>
<evidence type="ECO:0000313" key="7">
    <source>
        <dbReference type="Proteomes" id="UP000185596"/>
    </source>
</evidence>
<reference evidence="6 7" key="1">
    <citation type="submission" date="2016-12" db="EMBL/GenBank/DDBJ databases">
        <title>The draft genome sequence of Actinophytocola sp. 11-183.</title>
        <authorList>
            <person name="Wang W."/>
            <person name="Yuan L."/>
        </authorList>
    </citation>
    <scope>NUCLEOTIDE SEQUENCE [LARGE SCALE GENOMIC DNA]</scope>
    <source>
        <strain evidence="6 7">11-183</strain>
    </source>
</reference>
<dbReference type="PANTHER" id="PTHR43588">
    <property type="entry name" value="COBALT-PRECORRIN-8 METHYLMUTASE"/>
    <property type="match status" value="1"/>
</dbReference>
<dbReference type="STRING" id="1912961.BU204_02890"/>
<keyword evidence="4" id="KW-0413">Isomerase</keyword>
<dbReference type="SUPFAM" id="SSF63965">
    <property type="entry name" value="Precorrin-8X methylmutase CbiC/CobH"/>
    <property type="match status" value="1"/>
</dbReference>
<dbReference type="PANTHER" id="PTHR43588:SF1">
    <property type="entry name" value="COBALT-PRECORRIN-8 METHYLMUTASE"/>
    <property type="match status" value="1"/>
</dbReference>
<evidence type="ECO:0000313" key="6">
    <source>
        <dbReference type="EMBL" id="OLF19308.1"/>
    </source>
</evidence>
<dbReference type="NCBIfam" id="NF006136">
    <property type="entry name" value="PRK08285.1"/>
    <property type="match status" value="1"/>
</dbReference>
<dbReference type="UniPathway" id="UPA00148"/>
<keyword evidence="7" id="KW-1185">Reference proteome</keyword>
<name>A0A1Q8CY75_9PSEU</name>
<evidence type="ECO:0000256" key="4">
    <source>
        <dbReference type="ARBA" id="ARBA00023235"/>
    </source>
</evidence>
<dbReference type="GO" id="GO:0016993">
    <property type="term" value="F:precorrin-8X methylmutase activity"/>
    <property type="evidence" value="ECO:0007669"/>
    <property type="project" value="InterPro"/>
</dbReference>
<dbReference type="Proteomes" id="UP000185596">
    <property type="component" value="Unassembled WGS sequence"/>
</dbReference>
<gene>
    <name evidence="6" type="primary">cobH</name>
    <name evidence="6" type="ORF">BU204_02890</name>
</gene>
<dbReference type="GO" id="GO:0009236">
    <property type="term" value="P:cobalamin biosynthetic process"/>
    <property type="evidence" value="ECO:0007669"/>
    <property type="project" value="UniProtKB-UniPathway"/>
</dbReference>
<evidence type="ECO:0000256" key="3">
    <source>
        <dbReference type="ARBA" id="ARBA00022573"/>
    </source>
</evidence>
<dbReference type="OrthoDB" id="9780708at2"/>
<evidence type="ECO:0000259" key="5">
    <source>
        <dbReference type="Pfam" id="PF02570"/>
    </source>
</evidence>
<dbReference type="Gene3D" id="3.40.50.10230">
    <property type="entry name" value="Cobalamin biosynthesis CobH/CbiC, precorrin-8X methylmutase"/>
    <property type="match status" value="1"/>
</dbReference>
<evidence type="ECO:0000256" key="1">
    <source>
        <dbReference type="ARBA" id="ARBA00004953"/>
    </source>
</evidence>
<feature type="domain" description="Cobalamin biosynthesis precorrin-8X methylmutase CobH/CbiC" evidence="5">
    <location>
        <begin position="22"/>
        <end position="220"/>
    </location>
</feature>
<comment type="caution">
    <text evidence="6">The sequence shown here is derived from an EMBL/GenBank/DDBJ whole genome shotgun (WGS) entry which is preliminary data.</text>
</comment>
<dbReference type="Pfam" id="PF02570">
    <property type="entry name" value="CbiC"/>
    <property type="match status" value="1"/>
</dbReference>
<keyword evidence="3" id="KW-0169">Cobalamin biosynthesis</keyword>
<dbReference type="InterPro" id="IPR036588">
    <property type="entry name" value="CobH/CbiC_sf"/>
</dbReference>